<reference evidence="2 3" key="1">
    <citation type="submission" date="2023-10" db="EMBL/GenBank/DDBJ databases">
        <title>Draft genome sequence of Xylaria bambusicola isolate GMP-LS, the root and basal stem rot pathogen of sugarcane in Indonesia.</title>
        <authorList>
            <person name="Selvaraj P."/>
            <person name="Muralishankar V."/>
            <person name="Muruganantham S."/>
            <person name="Sp S."/>
            <person name="Haryani S."/>
            <person name="Lau K.J.X."/>
            <person name="Naqvi N.I."/>
        </authorList>
    </citation>
    <scope>NUCLEOTIDE SEQUENCE [LARGE SCALE GENOMIC DNA]</scope>
    <source>
        <strain evidence="2">GMP-LS</strain>
    </source>
</reference>
<comment type="caution">
    <text evidence="2">The sequence shown here is derived from an EMBL/GenBank/DDBJ whole genome shotgun (WGS) entry which is preliminary data.</text>
</comment>
<evidence type="ECO:0000256" key="1">
    <source>
        <dbReference type="SAM" id="MobiDB-lite"/>
    </source>
</evidence>
<dbReference type="EMBL" id="JAWHQM010000012">
    <property type="protein sequence ID" value="KAK5629597.1"/>
    <property type="molecule type" value="Genomic_DNA"/>
</dbReference>
<protein>
    <submittedName>
        <fullName evidence="2">Uncharacterized protein</fullName>
    </submittedName>
</protein>
<feature type="compositionally biased region" description="Basic and acidic residues" evidence="1">
    <location>
        <begin position="189"/>
        <end position="198"/>
    </location>
</feature>
<gene>
    <name evidence="2" type="ORF">RRF57_005312</name>
</gene>
<organism evidence="2 3">
    <name type="scientific">Xylaria bambusicola</name>
    <dbReference type="NCBI Taxonomy" id="326684"/>
    <lineage>
        <taxon>Eukaryota</taxon>
        <taxon>Fungi</taxon>
        <taxon>Dikarya</taxon>
        <taxon>Ascomycota</taxon>
        <taxon>Pezizomycotina</taxon>
        <taxon>Sordariomycetes</taxon>
        <taxon>Xylariomycetidae</taxon>
        <taxon>Xylariales</taxon>
        <taxon>Xylariaceae</taxon>
        <taxon>Xylaria</taxon>
    </lineage>
</organism>
<sequence length="198" mass="21762">MAPSADDFRKIAEEAERNINTYESKTGAHKTSPSDDAGVDTRVENQFPSSSVRYSDDLSTNAGYNKRIPPEEGGDLDARGRQTRGEHFEGVGGPEHKLEQQMRDYGGYNGFDSTNKRRHDIGSKSDTDDTSVTYSGEVMTEGRRAAESNVQGTVPRKNQYPGSEYDTPREATADMSAEGYEAPSSVTEAARDSARYNE</sequence>
<feature type="region of interest" description="Disordered" evidence="1">
    <location>
        <begin position="18"/>
        <end position="198"/>
    </location>
</feature>
<evidence type="ECO:0000313" key="2">
    <source>
        <dbReference type="EMBL" id="KAK5629597.1"/>
    </source>
</evidence>
<feature type="compositionally biased region" description="Basic and acidic residues" evidence="1">
    <location>
        <begin position="76"/>
        <end position="102"/>
    </location>
</feature>
<name>A0AAN7Z4N6_9PEZI</name>
<evidence type="ECO:0000313" key="3">
    <source>
        <dbReference type="Proteomes" id="UP001305414"/>
    </source>
</evidence>
<dbReference type="AlphaFoldDB" id="A0AAN7Z4N6"/>
<dbReference type="Proteomes" id="UP001305414">
    <property type="component" value="Unassembled WGS sequence"/>
</dbReference>
<feature type="compositionally biased region" description="Polar residues" evidence="1">
    <location>
        <begin position="44"/>
        <end position="63"/>
    </location>
</feature>
<accession>A0AAN7Z4N6</accession>
<keyword evidence="3" id="KW-1185">Reference proteome</keyword>
<proteinExistence type="predicted"/>